<dbReference type="PANTHER" id="PTHR30183">
    <property type="entry name" value="MOLYBDENUM TRANSPORT SYSTEM PERMEASE PROTEIN MODB"/>
    <property type="match status" value="1"/>
</dbReference>
<feature type="domain" description="ABC transmembrane type-1" evidence="8">
    <location>
        <begin position="54"/>
        <end position="271"/>
    </location>
</feature>
<feature type="transmembrane region" description="Helical" evidence="7">
    <location>
        <begin position="467"/>
        <end position="488"/>
    </location>
</feature>
<dbReference type="AlphaFoldDB" id="A0A7W2FR21"/>
<dbReference type="EMBL" id="JACFYF010000004">
    <property type="protein sequence ID" value="MBA5762617.1"/>
    <property type="molecule type" value="Genomic_DNA"/>
</dbReference>
<feature type="transmembrane region" description="Helical" evidence="7">
    <location>
        <begin position="53"/>
        <end position="80"/>
    </location>
</feature>
<dbReference type="Gene3D" id="1.10.3720.10">
    <property type="entry name" value="MetI-like"/>
    <property type="match status" value="2"/>
</dbReference>
<feature type="transmembrane region" description="Helical" evidence="7">
    <location>
        <begin position="7"/>
        <end position="33"/>
    </location>
</feature>
<comment type="subcellular location">
    <subcellularLocation>
        <location evidence="1">Cell membrane</location>
        <topology evidence="1">Multi-pass membrane protein</topology>
    </subcellularLocation>
</comment>
<reference evidence="9 10" key="1">
    <citation type="submission" date="2020-07" db="EMBL/GenBank/DDBJ databases">
        <title>Vibrio marinisediminis sp. nov., isolated from marine sediment.</title>
        <authorList>
            <person name="Ji X."/>
        </authorList>
    </citation>
    <scope>NUCLEOTIDE SEQUENCE [LARGE SCALE GENOMIC DNA]</scope>
    <source>
        <strain evidence="9 10">404</strain>
    </source>
</reference>
<feature type="transmembrane region" description="Helical" evidence="7">
    <location>
        <begin position="382"/>
        <end position="408"/>
    </location>
</feature>
<keyword evidence="10" id="KW-1185">Reference proteome</keyword>
<dbReference type="InterPro" id="IPR000515">
    <property type="entry name" value="MetI-like"/>
</dbReference>
<feature type="domain" description="ABC transmembrane type-1" evidence="8">
    <location>
        <begin position="346"/>
        <end position="535"/>
    </location>
</feature>
<keyword evidence="4 7" id="KW-0812">Transmembrane</keyword>
<feature type="transmembrane region" description="Helical" evidence="7">
    <location>
        <begin position="518"/>
        <end position="538"/>
    </location>
</feature>
<evidence type="ECO:0000259" key="8">
    <source>
        <dbReference type="PROSITE" id="PS50928"/>
    </source>
</evidence>
<dbReference type="GO" id="GO:0005886">
    <property type="term" value="C:plasma membrane"/>
    <property type="evidence" value="ECO:0007669"/>
    <property type="project" value="UniProtKB-SubCell"/>
</dbReference>
<feature type="transmembrane region" description="Helical" evidence="7">
    <location>
        <begin position="207"/>
        <end position="229"/>
    </location>
</feature>
<dbReference type="PROSITE" id="PS50928">
    <property type="entry name" value="ABC_TM1"/>
    <property type="match status" value="2"/>
</dbReference>
<keyword evidence="5 7" id="KW-1133">Transmembrane helix</keyword>
<dbReference type="CDD" id="cd06261">
    <property type="entry name" value="TM_PBP2"/>
    <property type="match status" value="1"/>
</dbReference>
<feature type="transmembrane region" description="Helical" evidence="7">
    <location>
        <begin position="346"/>
        <end position="370"/>
    </location>
</feature>
<sequence>MLRIFYAFLILVCSVPMIPGLAGVIISSLGYIPPLEMTELNWHGYIQLTQWNGLLSSIFASIFSATLSTLLATLFCFSILQRLWLSKYWRKVESILAPLLSLPHVAFAIGFAFLFAPTGFIARAAFQLFGWQTDPSSHAFLVNDPYALGLTFALAFKELPFLLLMSIPVLQQLKLEQTYKASTMLGYAPHQMWFKVVFPQWFAKMRFALFAVITYGISVVDVALILGPSNPPTFSVVVWQWFNDPDLSLLPRASAGAVVLFILASLLMGALVIVEKTMVNWCNRWQYSGRRGPSLPGITFLSTSVILATSILPLLIIWSLAQRWRFPDLIPSQFSLRFWQFEWSNVVPTLITSIVLATVVASLALLLALVAHEYKLKHRWHLPDYLIAMPMLIPQLSMLFGIQVVTLYVASDYFSLWVIWSHLFFAFPFVYLALDGPWKSYDNNFTKAGLSLGKSPIHIFLMVKLRMLLPALLYAWAVGASVSLAQYLPTLMLGGGRISTITTEAVALSSGFDRRVTAIYALWQALLPLLFFSAALFISRLTTRRSPSVVKERTAHDSLSKRPHHL</sequence>
<dbReference type="InterPro" id="IPR035906">
    <property type="entry name" value="MetI-like_sf"/>
</dbReference>
<feature type="transmembrane region" description="Helical" evidence="7">
    <location>
        <begin position="295"/>
        <end position="321"/>
    </location>
</feature>
<evidence type="ECO:0000256" key="3">
    <source>
        <dbReference type="ARBA" id="ARBA00022475"/>
    </source>
</evidence>
<feature type="transmembrane region" description="Helical" evidence="7">
    <location>
        <begin position="249"/>
        <end position="274"/>
    </location>
</feature>
<evidence type="ECO:0000256" key="5">
    <source>
        <dbReference type="ARBA" id="ARBA00022989"/>
    </source>
</evidence>
<organism evidence="9 10">
    <name type="scientific">Vibrio marinisediminis</name>
    <dbReference type="NCBI Taxonomy" id="2758441"/>
    <lineage>
        <taxon>Bacteria</taxon>
        <taxon>Pseudomonadati</taxon>
        <taxon>Pseudomonadota</taxon>
        <taxon>Gammaproteobacteria</taxon>
        <taxon>Vibrionales</taxon>
        <taxon>Vibrionaceae</taxon>
        <taxon>Vibrio</taxon>
    </lineage>
</organism>
<evidence type="ECO:0000256" key="1">
    <source>
        <dbReference type="ARBA" id="ARBA00004651"/>
    </source>
</evidence>
<comment type="caution">
    <text evidence="9">The sequence shown here is derived from an EMBL/GenBank/DDBJ whole genome shotgun (WGS) entry which is preliminary data.</text>
</comment>
<evidence type="ECO:0000256" key="7">
    <source>
        <dbReference type="SAM" id="Phobius"/>
    </source>
</evidence>
<evidence type="ECO:0000256" key="4">
    <source>
        <dbReference type="ARBA" id="ARBA00022692"/>
    </source>
</evidence>
<proteinExistence type="predicted"/>
<feature type="transmembrane region" description="Helical" evidence="7">
    <location>
        <begin position="414"/>
        <end position="434"/>
    </location>
</feature>
<accession>A0A7W2FR21</accession>
<dbReference type="GO" id="GO:0055085">
    <property type="term" value="P:transmembrane transport"/>
    <property type="evidence" value="ECO:0007669"/>
    <property type="project" value="InterPro"/>
</dbReference>
<gene>
    <name evidence="9" type="ORF">H2O73_09695</name>
</gene>
<evidence type="ECO:0000256" key="6">
    <source>
        <dbReference type="ARBA" id="ARBA00023136"/>
    </source>
</evidence>
<dbReference type="PANTHER" id="PTHR30183:SF6">
    <property type="entry name" value="INNER MEMBRANE ABC TRANSPORTER PERMEASE PROTEIN YNJC"/>
    <property type="match status" value="1"/>
</dbReference>
<evidence type="ECO:0000313" key="10">
    <source>
        <dbReference type="Proteomes" id="UP000571701"/>
    </source>
</evidence>
<dbReference type="RefSeq" id="WP_182108646.1">
    <property type="nucleotide sequence ID" value="NZ_JACFYF010000004.1"/>
</dbReference>
<name>A0A7W2FR21_9VIBR</name>
<feature type="transmembrane region" description="Helical" evidence="7">
    <location>
        <begin position="146"/>
        <end position="170"/>
    </location>
</feature>
<evidence type="ECO:0000313" key="9">
    <source>
        <dbReference type="EMBL" id="MBA5762617.1"/>
    </source>
</evidence>
<dbReference type="Proteomes" id="UP000571701">
    <property type="component" value="Unassembled WGS sequence"/>
</dbReference>
<dbReference type="SUPFAM" id="SSF161098">
    <property type="entry name" value="MetI-like"/>
    <property type="match status" value="2"/>
</dbReference>
<protein>
    <submittedName>
        <fullName evidence="9">Thiamine ABC transporter permease</fullName>
    </submittedName>
</protein>
<keyword evidence="3" id="KW-1003">Cell membrane</keyword>
<keyword evidence="6 7" id="KW-0472">Membrane</keyword>
<feature type="transmembrane region" description="Helical" evidence="7">
    <location>
        <begin position="101"/>
        <end position="126"/>
    </location>
</feature>
<keyword evidence="2" id="KW-0813">Transport</keyword>
<evidence type="ECO:0000256" key="2">
    <source>
        <dbReference type="ARBA" id="ARBA00022448"/>
    </source>
</evidence>